<evidence type="ECO:0000256" key="1">
    <source>
        <dbReference type="SAM" id="MobiDB-lite"/>
    </source>
</evidence>
<accession>A0A915J2M3</accession>
<dbReference type="AlphaFoldDB" id="A0A915J2M3"/>
<name>A0A915J2M3_ROMCU</name>
<keyword evidence="2" id="KW-1185">Reference proteome</keyword>
<evidence type="ECO:0000313" key="3">
    <source>
        <dbReference type="WBParaSite" id="nRc.2.0.1.t20369-RA"/>
    </source>
</evidence>
<feature type="region of interest" description="Disordered" evidence="1">
    <location>
        <begin position="31"/>
        <end position="68"/>
    </location>
</feature>
<dbReference type="WBParaSite" id="nRc.2.0.1.t20369-RA">
    <property type="protein sequence ID" value="nRc.2.0.1.t20369-RA"/>
    <property type="gene ID" value="nRc.2.0.1.g20369"/>
</dbReference>
<sequence length="89" mass="10013">MPHDLADLTEVYQTWLEISEKRGCYNIGMPVKKQRTGAGSKSLHVPQQERGTLTQKKGKGGGKYSKGETWKKTSKNEITNEILKSYDKA</sequence>
<organism evidence="2 3">
    <name type="scientific">Romanomermis culicivorax</name>
    <name type="common">Nematode worm</name>
    <dbReference type="NCBI Taxonomy" id="13658"/>
    <lineage>
        <taxon>Eukaryota</taxon>
        <taxon>Metazoa</taxon>
        <taxon>Ecdysozoa</taxon>
        <taxon>Nematoda</taxon>
        <taxon>Enoplea</taxon>
        <taxon>Dorylaimia</taxon>
        <taxon>Mermithida</taxon>
        <taxon>Mermithoidea</taxon>
        <taxon>Mermithidae</taxon>
        <taxon>Romanomermis</taxon>
    </lineage>
</organism>
<reference evidence="3" key="1">
    <citation type="submission" date="2022-11" db="UniProtKB">
        <authorList>
            <consortium name="WormBaseParasite"/>
        </authorList>
    </citation>
    <scope>IDENTIFICATION</scope>
</reference>
<dbReference type="Proteomes" id="UP000887565">
    <property type="component" value="Unplaced"/>
</dbReference>
<proteinExistence type="predicted"/>
<evidence type="ECO:0000313" key="2">
    <source>
        <dbReference type="Proteomes" id="UP000887565"/>
    </source>
</evidence>
<protein>
    <submittedName>
        <fullName evidence="3">Uncharacterized protein</fullName>
    </submittedName>
</protein>